<keyword evidence="2" id="KW-0812">Transmembrane</keyword>
<dbReference type="Gene3D" id="2.40.260.10">
    <property type="entry name" value="Sortase"/>
    <property type="match status" value="1"/>
</dbReference>
<proteinExistence type="predicted"/>
<dbReference type="AlphaFoldDB" id="A0A1F4UJ64"/>
<dbReference type="GO" id="GO:0016787">
    <property type="term" value="F:hydrolase activity"/>
    <property type="evidence" value="ECO:0007669"/>
    <property type="project" value="UniProtKB-KW"/>
</dbReference>
<name>A0A1F4UJ64_9BACT</name>
<keyword evidence="1" id="KW-0378">Hydrolase</keyword>
<evidence type="ECO:0000256" key="2">
    <source>
        <dbReference type="SAM" id="Phobius"/>
    </source>
</evidence>
<dbReference type="NCBIfam" id="TIGR01076">
    <property type="entry name" value="sortase_fam"/>
    <property type="match status" value="1"/>
</dbReference>
<dbReference type="EMBL" id="MEUN01000041">
    <property type="protein sequence ID" value="OGC44959.1"/>
    <property type="molecule type" value="Genomic_DNA"/>
</dbReference>
<dbReference type="InterPro" id="IPR005754">
    <property type="entry name" value="Sortase"/>
</dbReference>
<feature type="transmembrane region" description="Helical" evidence="2">
    <location>
        <begin position="34"/>
        <end position="59"/>
    </location>
</feature>
<keyword evidence="2" id="KW-0472">Membrane</keyword>
<reference evidence="3 4" key="1">
    <citation type="journal article" date="2016" name="Nat. Commun.">
        <title>Thousands of microbial genomes shed light on interconnected biogeochemical processes in an aquifer system.</title>
        <authorList>
            <person name="Anantharaman K."/>
            <person name="Brown C.T."/>
            <person name="Hug L.A."/>
            <person name="Sharon I."/>
            <person name="Castelle C.J."/>
            <person name="Probst A.J."/>
            <person name="Thomas B.C."/>
            <person name="Singh A."/>
            <person name="Wilkins M.J."/>
            <person name="Karaoz U."/>
            <person name="Brodie E.L."/>
            <person name="Williams K.H."/>
            <person name="Hubbard S.S."/>
            <person name="Banfield J.F."/>
        </authorList>
    </citation>
    <scope>NUCLEOTIDE SEQUENCE [LARGE SCALE GENOMIC DNA]</scope>
</reference>
<evidence type="ECO:0008006" key="5">
    <source>
        <dbReference type="Google" id="ProtNLM"/>
    </source>
</evidence>
<gene>
    <name evidence="3" type="ORF">A2400_01435</name>
</gene>
<dbReference type="SUPFAM" id="SSF63817">
    <property type="entry name" value="Sortase"/>
    <property type="match status" value="1"/>
</dbReference>
<organism evidence="3 4">
    <name type="scientific">candidate division WS6 bacterium RIFOXYB1_FULL_33_14</name>
    <dbReference type="NCBI Taxonomy" id="1817896"/>
    <lineage>
        <taxon>Bacteria</taxon>
        <taxon>Candidatus Dojkabacteria</taxon>
    </lineage>
</organism>
<evidence type="ECO:0000313" key="4">
    <source>
        <dbReference type="Proteomes" id="UP000177434"/>
    </source>
</evidence>
<evidence type="ECO:0000256" key="1">
    <source>
        <dbReference type="ARBA" id="ARBA00022801"/>
    </source>
</evidence>
<dbReference type="Proteomes" id="UP000177434">
    <property type="component" value="Unassembled WGS sequence"/>
</dbReference>
<evidence type="ECO:0000313" key="3">
    <source>
        <dbReference type="EMBL" id="OGC44959.1"/>
    </source>
</evidence>
<keyword evidence="2" id="KW-1133">Transmembrane helix</keyword>
<dbReference type="Pfam" id="PF04203">
    <property type="entry name" value="Sortase"/>
    <property type="match status" value="1"/>
</dbReference>
<comment type="caution">
    <text evidence="3">The sequence shown here is derived from an EMBL/GenBank/DDBJ whole genome shotgun (WGS) entry which is preliminary data.</text>
</comment>
<protein>
    <recommendedName>
        <fullName evidence="5">Sortase</fullName>
    </recommendedName>
</protein>
<accession>A0A1F4UJ64</accession>
<sequence length="277" mass="31543">MTYKYLTGNISTTMDNDIKVQKQSEKKIQVTKKILSWTLALVGLVIVLSQGVPLLSSYLQGEFQIFKQNLIKDPLPESYRQYIEDEFAYYDPGKSYFANLSENADSLEYKGLFTYDPTTKTTKEIVVNKNYKENMYITIPKIDIKDIRITPNVESSDEKIYDQYLKFGLAHFKGTPLPGDGGNSFIYGHSAVISFFNKHSNLPETIFTKLEGVDIGDIVSIQKEDIKLEYVIRNKKIVSPDDFSILKTQGDKETVTLMTCWPLGVGTKRLIVVAERL</sequence>
<dbReference type="InterPro" id="IPR023365">
    <property type="entry name" value="Sortase_dom-sf"/>
</dbReference>